<comment type="caution">
    <text evidence="2">The sequence shown here is derived from an EMBL/GenBank/DDBJ whole genome shotgun (WGS) entry which is preliminary data.</text>
</comment>
<gene>
    <name evidence="2" type="ORF">bsdtw1_03375</name>
</gene>
<sequence>MLVRYLIKFTKESDIKFISHLDLMRTIQRVIRRADLPIEYSKGFNPHMNLSIANPLSVGFYSEGDYLDIGLAEDLTVEEVKERLNANSAKGIRFLEAVKVINKENEKKVPQAMALIDAARYIIKIKYNATENIIQEVEKLIEQNEWVTLKKSKNGEKMVDIKPMVKEIKYWVNEDKLILNALISCGSREHLSPELLATYMRSNTSNFEEEAFIDIKREELYALKGENLVPLYKCI</sequence>
<protein>
    <recommendedName>
        <fullName evidence="1">DUF2344 domain-containing protein</fullName>
    </recommendedName>
</protein>
<evidence type="ECO:0000313" key="2">
    <source>
        <dbReference type="EMBL" id="GFP77260.1"/>
    </source>
</evidence>
<dbReference type="AlphaFoldDB" id="A0A6V8SJZ6"/>
<proteinExistence type="predicted"/>
<name>A0A6V8SJZ6_9CLOT</name>
<reference evidence="2 3" key="1">
    <citation type="submission" date="2020-07" db="EMBL/GenBank/DDBJ databases">
        <title>A new beta-1,3-glucan-decomposing anaerobic bacterium isolated from anoxic soil subjected to biological soil disinfestation.</title>
        <authorList>
            <person name="Ueki A."/>
            <person name="Tonouchi A."/>
        </authorList>
    </citation>
    <scope>NUCLEOTIDE SEQUENCE [LARGE SCALE GENOMIC DNA]</scope>
    <source>
        <strain evidence="2 3">TW1</strain>
    </source>
</reference>
<accession>A0A6V8SJZ6</accession>
<keyword evidence="3" id="KW-1185">Reference proteome</keyword>
<organism evidence="2 3">
    <name type="scientific">Clostridium fungisolvens</name>
    <dbReference type="NCBI Taxonomy" id="1604897"/>
    <lineage>
        <taxon>Bacteria</taxon>
        <taxon>Bacillati</taxon>
        <taxon>Bacillota</taxon>
        <taxon>Clostridia</taxon>
        <taxon>Eubacteriales</taxon>
        <taxon>Clostridiaceae</taxon>
        <taxon>Clostridium</taxon>
    </lineage>
</organism>
<evidence type="ECO:0000313" key="3">
    <source>
        <dbReference type="Proteomes" id="UP000580568"/>
    </source>
</evidence>
<dbReference type="EMBL" id="BLZR01000001">
    <property type="protein sequence ID" value="GFP77260.1"/>
    <property type="molecule type" value="Genomic_DNA"/>
</dbReference>
<evidence type="ECO:0000259" key="1">
    <source>
        <dbReference type="Pfam" id="PF10105"/>
    </source>
</evidence>
<dbReference type="Proteomes" id="UP000580568">
    <property type="component" value="Unassembled WGS sequence"/>
</dbReference>
<dbReference type="NCBIfam" id="TIGR03936">
    <property type="entry name" value="sam_1_link_chp"/>
    <property type="match status" value="1"/>
</dbReference>
<feature type="domain" description="DUF2344" evidence="1">
    <location>
        <begin position="4"/>
        <end position="193"/>
    </location>
</feature>
<dbReference type="InterPro" id="IPR018768">
    <property type="entry name" value="DUF2344"/>
</dbReference>
<dbReference type="Pfam" id="PF10105">
    <property type="entry name" value="DUF2344"/>
    <property type="match status" value="1"/>
</dbReference>